<dbReference type="Gene3D" id="3.90.470.20">
    <property type="entry name" value="4'-phosphopantetheinyl transferase domain"/>
    <property type="match status" value="1"/>
</dbReference>
<dbReference type="GO" id="GO:0005737">
    <property type="term" value="C:cytoplasm"/>
    <property type="evidence" value="ECO:0007669"/>
    <property type="project" value="UniProtKB-SubCell"/>
</dbReference>
<evidence type="ECO:0000256" key="8">
    <source>
        <dbReference type="HAMAP-Rule" id="MF_00101"/>
    </source>
</evidence>
<evidence type="ECO:0000256" key="1">
    <source>
        <dbReference type="ARBA" id="ARBA00022516"/>
    </source>
</evidence>
<dbReference type="Proteomes" id="UP000295611">
    <property type="component" value="Unassembled WGS sequence"/>
</dbReference>
<comment type="subcellular location">
    <subcellularLocation>
        <location evidence="8">Cytoplasm</location>
    </subcellularLocation>
</comment>
<proteinExistence type="inferred from homology"/>
<comment type="cofactor">
    <cofactor evidence="8">
        <name>Mg(2+)</name>
        <dbReference type="ChEBI" id="CHEBI:18420"/>
    </cofactor>
</comment>
<dbReference type="OrthoDB" id="517356at2"/>
<dbReference type="SUPFAM" id="SSF56214">
    <property type="entry name" value="4'-phosphopantetheinyl transferase"/>
    <property type="match status" value="1"/>
</dbReference>
<dbReference type="AlphaFoldDB" id="A0A4R7B5J6"/>
<keyword evidence="5 8" id="KW-0460">Magnesium</keyword>
<comment type="catalytic activity">
    <reaction evidence="8">
        <text>apo-[ACP] + CoA = holo-[ACP] + adenosine 3',5'-bisphosphate + H(+)</text>
        <dbReference type="Rhea" id="RHEA:12068"/>
        <dbReference type="Rhea" id="RHEA-COMP:9685"/>
        <dbReference type="Rhea" id="RHEA-COMP:9690"/>
        <dbReference type="ChEBI" id="CHEBI:15378"/>
        <dbReference type="ChEBI" id="CHEBI:29999"/>
        <dbReference type="ChEBI" id="CHEBI:57287"/>
        <dbReference type="ChEBI" id="CHEBI:58343"/>
        <dbReference type="ChEBI" id="CHEBI:64479"/>
        <dbReference type="EC" id="2.7.8.7"/>
    </reaction>
</comment>
<dbReference type="InterPro" id="IPR037143">
    <property type="entry name" value="4-PPantetheinyl_Trfase_dom_sf"/>
</dbReference>
<keyword evidence="2 8" id="KW-0808">Transferase</keyword>
<dbReference type="GO" id="GO:0006633">
    <property type="term" value="P:fatty acid biosynthetic process"/>
    <property type="evidence" value="ECO:0007669"/>
    <property type="project" value="UniProtKB-UniRule"/>
</dbReference>
<comment type="caution">
    <text evidence="10">The sequence shown here is derived from an EMBL/GenBank/DDBJ whole genome shotgun (WGS) entry which is preliminary data.</text>
</comment>
<dbReference type="InterPro" id="IPR004568">
    <property type="entry name" value="Ppantetheine-prot_Trfase_dom"/>
</dbReference>
<dbReference type="NCBIfam" id="TIGR00516">
    <property type="entry name" value="acpS"/>
    <property type="match status" value="1"/>
</dbReference>
<evidence type="ECO:0000313" key="11">
    <source>
        <dbReference type="Proteomes" id="UP000295611"/>
    </source>
</evidence>
<keyword evidence="1 8" id="KW-0444">Lipid biosynthesis</keyword>
<keyword evidence="6 8" id="KW-0443">Lipid metabolism</keyword>
<gene>
    <name evidence="8" type="primary">acpS</name>
    <name evidence="10" type="ORF">DFP86_10610</name>
</gene>
<keyword evidence="11" id="KW-1185">Reference proteome</keyword>
<keyword evidence="3 8" id="KW-0479">Metal-binding</keyword>
<evidence type="ECO:0000259" key="9">
    <source>
        <dbReference type="Pfam" id="PF01648"/>
    </source>
</evidence>
<dbReference type="InterPro" id="IPR002582">
    <property type="entry name" value="ACPS"/>
</dbReference>
<reference evidence="10 11" key="1">
    <citation type="submission" date="2019-03" db="EMBL/GenBank/DDBJ databases">
        <title>Genomic Encyclopedia of Type Strains, Phase III (KMG-III): the genomes of soil and plant-associated and newly described type strains.</title>
        <authorList>
            <person name="Whitman W."/>
        </authorList>
    </citation>
    <scope>NUCLEOTIDE SEQUENCE [LARGE SCALE GENOMIC DNA]</scope>
    <source>
        <strain evidence="10 11">CECT 8976</strain>
    </source>
</reference>
<evidence type="ECO:0000256" key="2">
    <source>
        <dbReference type="ARBA" id="ARBA00022679"/>
    </source>
</evidence>
<keyword evidence="4 8" id="KW-0276">Fatty acid metabolism</keyword>
<accession>A0A4R7B5J6</accession>
<protein>
    <recommendedName>
        <fullName evidence="8">Holo-[acyl-carrier-protein] synthase</fullName>
        <shortName evidence="8">Holo-ACP synthase</shortName>
        <ecNumber evidence="8">2.7.8.7</ecNumber>
    </recommendedName>
    <alternativeName>
        <fullName evidence="8">4'-phosphopantetheinyl transferase AcpS</fullName>
    </alternativeName>
</protein>
<keyword evidence="7 8" id="KW-0275">Fatty acid biosynthesis</keyword>
<evidence type="ECO:0000256" key="4">
    <source>
        <dbReference type="ARBA" id="ARBA00022832"/>
    </source>
</evidence>
<name>A0A4R7B5J6_9NEIS</name>
<dbReference type="EC" id="2.7.8.7" evidence="8"/>
<dbReference type="InterPro" id="IPR008278">
    <property type="entry name" value="4-PPantetheinyl_Trfase_dom"/>
</dbReference>
<dbReference type="GO" id="GO:0000287">
    <property type="term" value="F:magnesium ion binding"/>
    <property type="evidence" value="ECO:0007669"/>
    <property type="project" value="UniProtKB-UniRule"/>
</dbReference>
<feature type="binding site" evidence="8">
    <location>
        <position position="8"/>
    </location>
    <ligand>
        <name>Mg(2+)</name>
        <dbReference type="ChEBI" id="CHEBI:18420"/>
    </ligand>
</feature>
<evidence type="ECO:0000313" key="10">
    <source>
        <dbReference type="EMBL" id="TDR79871.1"/>
    </source>
</evidence>
<sequence length="136" mass="14699">MIAGIGTDMVEIARMVDLLARHPDGPARHILAPEELADWQAAGDPARFLAKRFAVKEALSKALGTGLRDPVLLTAIRLEHDPAGKPTLAFSPKLSAYMAARGIVAHHVSISDERSYALAFVVLERLDAPTTREILP</sequence>
<comment type="function">
    <text evidence="8">Transfers the 4'-phosphopantetheine moiety from coenzyme A to a Ser of acyl-carrier-protein.</text>
</comment>
<evidence type="ECO:0000256" key="5">
    <source>
        <dbReference type="ARBA" id="ARBA00022842"/>
    </source>
</evidence>
<dbReference type="GO" id="GO:0008897">
    <property type="term" value="F:holo-[acyl-carrier-protein] synthase activity"/>
    <property type="evidence" value="ECO:0007669"/>
    <property type="project" value="UniProtKB-UniRule"/>
</dbReference>
<evidence type="ECO:0000256" key="3">
    <source>
        <dbReference type="ARBA" id="ARBA00022723"/>
    </source>
</evidence>
<evidence type="ECO:0000256" key="6">
    <source>
        <dbReference type="ARBA" id="ARBA00023098"/>
    </source>
</evidence>
<dbReference type="Pfam" id="PF01648">
    <property type="entry name" value="ACPS"/>
    <property type="match status" value="1"/>
</dbReference>
<dbReference type="RefSeq" id="WP_133680052.1">
    <property type="nucleotide sequence ID" value="NZ_SNZP01000006.1"/>
</dbReference>
<dbReference type="HAMAP" id="MF_00101">
    <property type="entry name" value="AcpS"/>
    <property type="match status" value="1"/>
</dbReference>
<comment type="similarity">
    <text evidence="8">Belongs to the P-Pant transferase superfamily. AcpS family.</text>
</comment>
<feature type="domain" description="4'-phosphopantetheinyl transferase" evidence="9">
    <location>
        <begin position="4"/>
        <end position="119"/>
    </location>
</feature>
<evidence type="ECO:0000256" key="7">
    <source>
        <dbReference type="ARBA" id="ARBA00023160"/>
    </source>
</evidence>
<dbReference type="EMBL" id="SNZP01000006">
    <property type="protein sequence ID" value="TDR79871.1"/>
    <property type="molecule type" value="Genomic_DNA"/>
</dbReference>
<keyword evidence="8" id="KW-0963">Cytoplasm</keyword>
<dbReference type="NCBIfam" id="TIGR00556">
    <property type="entry name" value="pantethn_trn"/>
    <property type="match status" value="1"/>
</dbReference>
<feature type="binding site" evidence="8">
    <location>
        <position position="57"/>
    </location>
    <ligand>
        <name>Mg(2+)</name>
        <dbReference type="ChEBI" id="CHEBI:18420"/>
    </ligand>
</feature>
<organism evidence="10 11">
    <name type="scientific">Paludibacterium purpuratum</name>
    <dbReference type="NCBI Taxonomy" id="1144873"/>
    <lineage>
        <taxon>Bacteria</taxon>
        <taxon>Pseudomonadati</taxon>
        <taxon>Pseudomonadota</taxon>
        <taxon>Betaproteobacteria</taxon>
        <taxon>Neisseriales</taxon>
        <taxon>Chromobacteriaceae</taxon>
        <taxon>Paludibacterium</taxon>
    </lineage>
</organism>